<organism evidence="2 3">
    <name type="scientific">Endocarpon pusillum</name>
    <dbReference type="NCBI Taxonomy" id="364733"/>
    <lineage>
        <taxon>Eukaryota</taxon>
        <taxon>Fungi</taxon>
        <taxon>Dikarya</taxon>
        <taxon>Ascomycota</taxon>
        <taxon>Pezizomycotina</taxon>
        <taxon>Eurotiomycetes</taxon>
        <taxon>Chaetothyriomycetidae</taxon>
        <taxon>Verrucariales</taxon>
        <taxon>Verrucariaceae</taxon>
        <taxon>Endocarpon</taxon>
    </lineage>
</organism>
<evidence type="ECO:0000313" key="2">
    <source>
        <dbReference type="EMBL" id="KAF7504870.1"/>
    </source>
</evidence>
<evidence type="ECO:0000313" key="3">
    <source>
        <dbReference type="Proteomes" id="UP000606974"/>
    </source>
</evidence>
<name>A0A8H7A933_9EURO</name>
<feature type="region of interest" description="Disordered" evidence="1">
    <location>
        <begin position="1"/>
        <end position="40"/>
    </location>
</feature>
<accession>A0A8H7A933</accession>
<dbReference type="Proteomes" id="UP000606974">
    <property type="component" value="Unassembled WGS sequence"/>
</dbReference>
<comment type="caution">
    <text evidence="2">The sequence shown here is derived from an EMBL/GenBank/DDBJ whole genome shotgun (WGS) entry which is preliminary data.</text>
</comment>
<dbReference type="AlphaFoldDB" id="A0A8H7A933"/>
<dbReference type="EMBL" id="JAACFV010000125">
    <property type="protein sequence ID" value="KAF7504870.1"/>
    <property type="molecule type" value="Genomic_DNA"/>
</dbReference>
<protein>
    <submittedName>
        <fullName evidence="2">Uncharacterized protein</fullName>
    </submittedName>
</protein>
<reference evidence="2" key="1">
    <citation type="submission" date="2020-02" db="EMBL/GenBank/DDBJ databases">
        <authorList>
            <person name="Palmer J.M."/>
        </authorList>
    </citation>
    <scope>NUCLEOTIDE SEQUENCE</scope>
    <source>
        <strain evidence="2">EPUS1.4</strain>
        <tissue evidence="2">Thallus</tissue>
    </source>
</reference>
<proteinExistence type="predicted"/>
<keyword evidence="3" id="KW-1185">Reference proteome</keyword>
<feature type="compositionally biased region" description="Polar residues" evidence="1">
    <location>
        <begin position="7"/>
        <end position="27"/>
    </location>
</feature>
<sequence>MLRPRRNTQIPLRSGENSPPQILQNNNQRKRRRIDPEKVDRNNVDQALAVIAPAPECTNEPPTLISTELPHFEAKYVENRKEAPQYTDLSELGLFQLLFSDSVVEILSKEIC</sequence>
<evidence type="ECO:0000256" key="1">
    <source>
        <dbReference type="SAM" id="MobiDB-lite"/>
    </source>
</evidence>
<gene>
    <name evidence="2" type="ORF">GJ744_001668</name>
</gene>